<dbReference type="PANTHER" id="PTHR34300:SF2">
    <property type="entry name" value="QUEUOSINE PRECURSOR TRANSPORTER-RELATED"/>
    <property type="match status" value="1"/>
</dbReference>
<feature type="transmembrane region" description="Helical" evidence="1">
    <location>
        <begin position="182"/>
        <end position="203"/>
    </location>
</feature>
<feature type="transmembrane region" description="Helical" evidence="1">
    <location>
        <begin position="39"/>
        <end position="58"/>
    </location>
</feature>
<evidence type="ECO:0000256" key="1">
    <source>
        <dbReference type="HAMAP-Rule" id="MF_02088"/>
    </source>
</evidence>
<feature type="transmembrane region" description="Helical" evidence="1">
    <location>
        <begin position="70"/>
        <end position="93"/>
    </location>
</feature>
<dbReference type="GO" id="GO:0022857">
    <property type="term" value="F:transmembrane transporter activity"/>
    <property type="evidence" value="ECO:0007669"/>
    <property type="project" value="UniProtKB-UniRule"/>
</dbReference>
<dbReference type="GO" id="GO:0005886">
    <property type="term" value="C:plasma membrane"/>
    <property type="evidence" value="ECO:0007669"/>
    <property type="project" value="UniProtKB-SubCell"/>
</dbReference>
<dbReference type="AlphaFoldDB" id="A0A1G9ZGK6"/>
<dbReference type="Pfam" id="PF02592">
    <property type="entry name" value="Vut_1"/>
    <property type="match status" value="1"/>
</dbReference>
<keyword evidence="1" id="KW-0813">Transport</keyword>
<dbReference type="HAMAP" id="MF_02088">
    <property type="entry name" value="Q_prec_transport"/>
    <property type="match status" value="1"/>
</dbReference>
<dbReference type="RefSeq" id="WP_092061513.1">
    <property type="nucleotide sequence ID" value="NZ_FNIN01000001.1"/>
</dbReference>
<dbReference type="OrthoDB" id="7065604at2"/>
<keyword evidence="1" id="KW-0812">Transmembrane</keyword>
<evidence type="ECO:0000313" key="2">
    <source>
        <dbReference type="EMBL" id="SDN20530.1"/>
    </source>
</evidence>
<comment type="similarity">
    <text evidence="1">Belongs to the vitamin uptake transporter (VUT/ECF) (TC 2.A.88) family. Q precursor transporter subfamily.</text>
</comment>
<feature type="transmembrane region" description="Helical" evidence="1">
    <location>
        <begin position="12"/>
        <end position="33"/>
    </location>
</feature>
<comment type="function">
    <text evidence="1">Involved in the import of queuosine (Q) precursors, required for Q precursor salvage.</text>
</comment>
<evidence type="ECO:0000313" key="3">
    <source>
        <dbReference type="Proteomes" id="UP000199602"/>
    </source>
</evidence>
<dbReference type="NCBIfam" id="TIGR00697">
    <property type="entry name" value="queuosine precursor transporter"/>
    <property type="match status" value="1"/>
</dbReference>
<dbReference type="Proteomes" id="UP000199602">
    <property type="component" value="Unassembled WGS sequence"/>
</dbReference>
<keyword evidence="1" id="KW-1003">Cell membrane</keyword>
<protein>
    <recommendedName>
        <fullName evidence="1">Probable queuosine precursor transporter</fullName>
        <shortName evidence="1">Q precursor transporter</shortName>
    </recommendedName>
</protein>
<reference evidence="2 3" key="1">
    <citation type="submission" date="2016-10" db="EMBL/GenBank/DDBJ databases">
        <authorList>
            <person name="de Groot N.N."/>
        </authorList>
    </citation>
    <scope>NUCLEOTIDE SEQUENCE [LARGE SCALE GENOMIC DNA]</scope>
    <source>
        <strain evidence="2 3">DSM 15269</strain>
    </source>
</reference>
<accession>A0A1G9ZGK6</accession>
<organism evidence="2 3">
    <name type="scientific">Desulfonauticus submarinus</name>
    <dbReference type="NCBI Taxonomy" id="206665"/>
    <lineage>
        <taxon>Bacteria</taxon>
        <taxon>Pseudomonadati</taxon>
        <taxon>Thermodesulfobacteriota</taxon>
        <taxon>Desulfovibrionia</taxon>
        <taxon>Desulfovibrionales</taxon>
        <taxon>Desulfonauticaceae</taxon>
        <taxon>Desulfonauticus</taxon>
    </lineage>
</organism>
<keyword evidence="1" id="KW-1133">Transmembrane helix</keyword>
<name>A0A1G9ZGK6_9BACT</name>
<sequence>MKQEGRINNFALYFLIAAFSGSLVIAQVLASKIVMWKGIVFPAGVIAYCITFVATDVISEIWGKSVAKQVVWAGFGAVIVSLFLIQGAVLMPAAPFWGKDSAFSSIMVSTPRIILASLIAYLVSQTHDVWAFHFWKRVCKGKYLWVRNNFSTAISQLIDTTLFIGIAFGGQVPILSLIGGQLLIKLGIALLDTPVVYLFVWVLRRNDLGFHET</sequence>
<keyword evidence="3" id="KW-1185">Reference proteome</keyword>
<keyword evidence="1" id="KW-0472">Membrane</keyword>
<dbReference type="EMBL" id="FNIN01000001">
    <property type="protein sequence ID" value="SDN20530.1"/>
    <property type="molecule type" value="Genomic_DNA"/>
</dbReference>
<gene>
    <name evidence="2" type="ORF">SAMN04488516_10121</name>
</gene>
<comment type="subcellular location">
    <subcellularLocation>
        <location evidence="1">Cell membrane</location>
        <topology evidence="1">Multi-pass membrane protein</topology>
    </subcellularLocation>
</comment>
<dbReference type="STRING" id="206665.SAMN04488516_10121"/>
<dbReference type="PANTHER" id="PTHR34300">
    <property type="entry name" value="QUEUOSINE PRECURSOR TRANSPORTER-RELATED"/>
    <property type="match status" value="1"/>
</dbReference>
<proteinExistence type="inferred from homology"/>
<dbReference type="InterPro" id="IPR003744">
    <property type="entry name" value="YhhQ"/>
</dbReference>
<feature type="transmembrane region" description="Helical" evidence="1">
    <location>
        <begin position="113"/>
        <end position="135"/>
    </location>
</feature>